<comment type="similarity">
    <text evidence="2">Belongs to the cytidine and deoxycytidylate deaminase family. ADAT3 subfamily.</text>
</comment>
<dbReference type="GO" id="GO:0005737">
    <property type="term" value="C:cytoplasm"/>
    <property type="evidence" value="ECO:0007669"/>
    <property type="project" value="TreeGrafter"/>
</dbReference>
<feature type="region of interest" description="Disordered" evidence="3">
    <location>
        <begin position="68"/>
        <end position="89"/>
    </location>
</feature>
<gene>
    <name evidence="5" type="ORF">FGG08_003685</name>
</gene>
<dbReference type="OrthoDB" id="3180714at2759"/>
<dbReference type="InterPro" id="IPR002125">
    <property type="entry name" value="CMP_dCMP_dom"/>
</dbReference>
<accession>A0A9P8I261</accession>
<dbReference type="GO" id="GO:0005634">
    <property type="term" value="C:nucleus"/>
    <property type="evidence" value="ECO:0007669"/>
    <property type="project" value="TreeGrafter"/>
</dbReference>
<dbReference type="Gene3D" id="3.40.140.10">
    <property type="entry name" value="Cytidine Deaminase, domain 2"/>
    <property type="match status" value="1"/>
</dbReference>
<name>A0A9P8I261_9PEZI</name>
<proteinExistence type="inferred from homology"/>
<evidence type="ECO:0000313" key="6">
    <source>
        <dbReference type="Proteomes" id="UP000698800"/>
    </source>
</evidence>
<dbReference type="EMBL" id="JAGHQL010000066">
    <property type="protein sequence ID" value="KAH0541880.1"/>
    <property type="molecule type" value="Genomic_DNA"/>
</dbReference>
<dbReference type="PROSITE" id="PS51747">
    <property type="entry name" value="CYT_DCMP_DEAMINASES_2"/>
    <property type="match status" value="1"/>
</dbReference>
<dbReference type="Pfam" id="PF00383">
    <property type="entry name" value="dCMP_cyt_deam_1"/>
    <property type="match status" value="1"/>
</dbReference>
<protein>
    <recommendedName>
        <fullName evidence="4">CMP/dCMP-type deaminase domain-containing protein</fullName>
    </recommendedName>
</protein>
<dbReference type="SUPFAM" id="SSF53927">
    <property type="entry name" value="Cytidine deaminase-like"/>
    <property type="match status" value="1"/>
</dbReference>
<evidence type="ECO:0000256" key="3">
    <source>
        <dbReference type="SAM" id="MobiDB-lite"/>
    </source>
</evidence>
<dbReference type="PANTHER" id="PTHR11079:SF156">
    <property type="entry name" value="INACTIVE TRNA-SPECIFIC ADENOSINE DEAMINASE-LIKE PROTEIN 3-RELATED"/>
    <property type="match status" value="1"/>
</dbReference>
<keyword evidence="6" id="KW-1185">Reference proteome</keyword>
<dbReference type="GO" id="GO:0052717">
    <property type="term" value="F:tRNA-specific adenosine-34 deaminase activity"/>
    <property type="evidence" value="ECO:0007669"/>
    <property type="project" value="TreeGrafter"/>
</dbReference>
<dbReference type="Proteomes" id="UP000698800">
    <property type="component" value="Unassembled WGS sequence"/>
</dbReference>
<evidence type="ECO:0000256" key="2">
    <source>
        <dbReference type="ARBA" id="ARBA00038160"/>
    </source>
</evidence>
<evidence type="ECO:0000313" key="5">
    <source>
        <dbReference type="EMBL" id="KAH0541880.1"/>
    </source>
</evidence>
<comment type="caution">
    <text evidence="5">The sequence shown here is derived from an EMBL/GenBank/DDBJ whole genome shotgun (WGS) entry which is preliminary data.</text>
</comment>
<keyword evidence="1" id="KW-0819">tRNA processing</keyword>
<dbReference type="InterPro" id="IPR016193">
    <property type="entry name" value="Cytidine_deaminase-like"/>
</dbReference>
<dbReference type="PANTHER" id="PTHR11079">
    <property type="entry name" value="CYTOSINE DEAMINASE FAMILY MEMBER"/>
    <property type="match status" value="1"/>
</dbReference>
<sequence>MKSSGYSEELASLPPEAPSIVKQGCLAHLKTCLEVRAREDVIDVYIVDIPARCANGLLKKENISNSYKSPVGPIAPDRNRGSSSERGGSSQAILSMLVTPTRSISHQNLMDCLLTFPPLLELEGPPVLLVIPVPLLPPSTARQAERWSQRYWPTIYRSSNPYGPHLSIVSRAERDLTRKVGHFMSLAAQAGGQAKAHGFGHAVGAVIVDGMSAESDSLTIVAGDARWRSSGTSLTGCEGNGNVMGHAVMRAIGMVARKRVHSSPKSEHVPFNGDKDTRLTLPQSMETATNAFLEQPLTPIENTYYWQSSVSGDGYLCIDLDIYTTHEPCIMCSMAALHSRFRGIVFGRRMVRTGGLTAEVADNSPRRDLPTELRENGLRASLDSELGGLGYGMFWRDELNWKLLAWQWENQGGPSIPELDQNTHV</sequence>
<reference evidence="5" key="1">
    <citation type="submission" date="2021-03" db="EMBL/GenBank/DDBJ databases">
        <title>Comparative genomics and phylogenomic investigation of the class Geoglossomycetes provide insights into ecological specialization and systematics.</title>
        <authorList>
            <person name="Melie T."/>
            <person name="Pirro S."/>
            <person name="Miller A.N."/>
            <person name="Quandt A."/>
        </authorList>
    </citation>
    <scope>NUCLEOTIDE SEQUENCE</scope>
    <source>
        <strain evidence="5">GBOQ0MN5Z8</strain>
    </source>
</reference>
<evidence type="ECO:0000259" key="4">
    <source>
        <dbReference type="PROSITE" id="PS51747"/>
    </source>
</evidence>
<organism evidence="5 6">
    <name type="scientific">Glutinoglossum americanum</name>
    <dbReference type="NCBI Taxonomy" id="1670608"/>
    <lineage>
        <taxon>Eukaryota</taxon>
        <taxon>Fungi</taxon>
        <taxon>Dikarya</taxon>
        <taxon>Ascomycota</taxon>
        <taxon>Pezizomycotina</taxon>
        <taxon>Geoglossomycetes</taxon>
        <taxon>Geoglossales</taxon>
        <taxon>Geoglossaceae</taxon>
        <taxon>Glutinoglossum</taxon>
    </lineage>
</organism>
<dbReference type="GO" id="GO:0008033">
    <property type="term" value="P:tRNA processing"/>
    <property type="evidence" value="ECO:0007669"/>
    <property type="project" value="UniProtKB-KW"/>
</dbReference>
<dbReference type="AlphaFoldDB" id="A0A9P8I261"/>
<evidence type="ECO:0000256" key="1">
    <source>
        <dbReference type="ARBA" id="ARBA00022694"/>
    </source>
</evidence>
<feature type="domain" description="CMP/dCMP-type deaminase" evidence="4">
    <location>
        <begin position="178"/>
        <end position="359"/>
    </location>
</feature>